<keyword evidence="3" id="KW-0732">Signal</keyword>
<evidence type="ECO:0000256" key="3">
    <source>
        <dbReference type="ARBA" id="ARBA00022729"/>
    </source>
</evidence>
<comment type="subcellular location">
    <subcellularLocation>
        <location evidence="7">Cell outer membrane</location>
    </subcellularLocation>
    <subcellularLocation>
        <location evidence="7">Bacterial flagellum basal body</location>
    </subcellularLocation>
</comment>
<keyword evidence="4 7" id="KW-0472">Membrane</keyword>
<proteinExistence type="inferred from homology"/>
<evidence type="ECO:0000256" key="1">
    <source>
        <dbReference type="ARBA" id="ARBA00002591"/>
    </source>
</evidence>
<dbReference type="PANTHER" id="PTHR34933:SF1">
    <property type="entry name" value="FLAGELLAR L-RING PROTEIN"/>
    <property type="match status" value="1"/>
</dbReference>
<comment type="function">
    <text evidence="1 7">Assembles around the rod to form the L-ring and probably protects the motor/basal body from shearing forces during rotation.</text>
</comment>
<name>A0ABX0JVC0_9PROT</name>
<dbReference type="Pfam" id="PF02107">
    <property type="entry name" value="FlgH"/>
    <property type="match status" value="1"/>
</dbReference>
<protein>
    <recommendedName>
        <fullName evidence="7">Flagellar L-ring protein</fullName>
    </recommendedName>
    <alternativeName>
        <fullName evidence="7">Basal body L-ring protein</fullName>
    </alternativeName>
</protein>
<keyword evidence="8" id="KW-0282">Flagellum</keyword>
<dbReference type="PANTHER" id="PTHR34933">
    <property type="entry name" value="FLAGELLAR L-RING PROTEIN"/>
    <property type="match status" value="1"/>
</dbReference>
<gene>
    <name evidence="7 8" type="primary">flgH</name>
    <name evidence="8" type="ORF">GOB81_01595</name>
</gene>
<organism evidence="8 9">
    <name type="scientific">Acetobacter conturbans</name>
    <dbReference type="NCBI Taxonomy" id="1737472"/>
    <lineage>
        <taxon>Bacteria</taxon>
        <taxon>Pseudomonadati</taxon>
        <taxon>Pseudomonadota</taxon>
        <taxon>Alphaproteobacteria</taxon>
        <taxon>Acetobacterales</taxon>
        <taxon>Acetobacteraceae</taxon>
        <taxon>Acetobacter</taxon>
    </lineage>
</organism>
<keyword evidence="5 7" id="KW-0975">Bacterial flagellum</keyword>
<sequence length="247" mass="26532">MDQCFFMRHSLPLIALLALTGCNGGIGSLSEIGHPPAMTRTQDPTRDTAYRPVTMPMPPLQPPPAEEASLWRPGSRAFFKDQRAAQVGDLVTIIVDITDNATMVDNTSASGTGSESMGMPSIFGFHGKALSHLTSSSAFSTSSNNSNTAAGRISRNETVTVRVAGTITQVLPNGNFVVVGRQEVRVNSELRELQVTGVVRPQDITADNTVTHDRMAEARISYGGRGQLSILQTPRYGQQLFDAIAPF</sequence>
<dbReference type="HAMAP" id="MF_00415">
    <property type="entry name" value="FlgH"/>
    <property type="match status" value="1"/>
</dbReference>
<reference evidence="8 9" key="1">
    <citation type="journal article" date="2020" name="Int. J. Syst. Evol. Microbiol.">
        <title>Novel acetic acid bacteria from cider fermentations: Acetobacter conturbans sp. nov. and Acetobacter fallax sp. nov.</title>
        <authorList>
            <person name="Sombolestani A.S."/>
            <person name="Cleenwerck I."/>
            <person name="Cnockaert M."/>
            <person name="Borremans W."/>
            <person name="Wieme A.D."/>
            <person name="De Vuyst L."/>
            <person name="Vandamme P."/>
        </authorList>
    </citation>
    <scope>NUCLEOTIDE SEQUENCE [LARGE SCALE GENOMIC DNA]</scope>
    <source>
        <strain evidence="8 9">LMG 1627</strain>
    </source>
</reference>
<evidence type="ECO:0000256" key="5">
    <source>
        <dbReference type="ARBA" id="ARBA00023143"/>
    </source>
</evidence>
<dbReference type="EMBL" id="WOSY01000001">
    <property type="protein sequence ID" value="NHN87332.1"/>
    <property type="molecule type" value="Genomic_DNA"/>
</dbReference>
<evidence type="ECO:0000256" key="4">
    <source>
        <dbReference type="ARBA" id="ARBA00023136"/>
    </source>
</evidence>
<dbReference type="PRINTS" id="PR01008">
    <property type="entry name" value="FLGLRINGFLGH"/>
</dbReference>
<keyword evidence="8" id="KW-0969">Cilium</keyword>
<comment type="subunit">
    <text evidence="7">The basal body constitutes a major portion of the flagellar organelle and consists of four rings (L,P,S, and M) mounted on a central rod.</text>
</comment>
<keyword evidence="8" id="KW-0966">Cell projection</keyword>
<evidence type="ECO:0000256" key="7">
    <source>
        <dbReference type="HAMAP-Rule" id="MF_00415"/>
    </source>
</evidence>
<evidence type="ECO:0000256" key="6">
    <source>
        <dbReference type="ARBA" id="ARBA00023237"/>
    </source>
</evidence>
<keyword evidence="9" id="KW-1185">Reference proteome</keyword>
<dbReference type="InterPro" id="IPR000527">
    <property type="entry name" value="Flag_Lring"/>
</dbReference>
<evidence type="ECO:0000256" key="2">
    <source>
        <dbReference type="ARBA" id="ARBA00006929"/>
    </source>
</evidence>
<comment type="similarity">
    <text evidence="2 7">Belongs to the FlgH family.</text>
</comment>
<dbReference type="NCBIfam" id="NF001305">
    <property type="entry name" value="PRK00249.1-5"/>
    <property type="match status" value="1"/>
</dbReference>
<keyword evidence="6 7" id="KW-0998">Cell outer membrane</keyword>
<comment type="caution">
    <text evidence="8">The sequence shown here is derived from an EMBL/GenBank/DDBJ whole genome shotgun (WGS) entry which is preliminary data.</text>
</comment>
<dbReference type="Proteomes" id="UP000631653">
    <property type="component" value="Unassembled WGS sequence"/>
</dbReference>
<accession>A0ABX0JVC0</accession>
<evidence type="ECO:0000313" key="8">
    <source>
        <dbReference type="EMBL" id="NHN87332.1"/>
    </source>
</evidence>
<evidence type="ECO:0000313" key="9">
    <source>
        <dbReference type="Proteomes" id="UP000631653"/>
    </source>
</evidence>